<feature type="compositionally biased region" description="Polar residues" evidence="1">
    <location>
        <begin position="74"/>
        <end position="85"/>
    </location>
</feature>
<dbReference type="CDD" id="cd20557">
    <property type="entry name" value="CYCLIN_ScPCL1-like"/>
    <property type="match status" value="1"/>
</dbReference>
<sequence length="502" mass="53937">MSLNSLLQTDTGCWVRTRTPAVNLLLTGSLKHSAPSSDNALCESRSLQQSQFLSATGAEPQQNADALHFLPKTQPNQLHHTNNPDTCGPQDAPHFRSNLSSLLQTCPASGSSVASLQKQSNPVTAGSVVTPITPSSFGIMAAKSSSAYLENRSLALTLTSTAVALLDGTTNSSIRIPHAASYPLCQSRNALFEKIGQRVLAYTHTSVTTVYYGLYVLAVLTEATPFGSPFIPLVYPSSTELACQIPPEITLTVVALALADSILNDTSFPMSCWAAVSGVPVADLIRIRTCALKSLDYKLNIELSRFSLWVDFCPLLAEHGRRQLETAWAADSAPSCRILPQQQLAFQHNAMINMACSQPTLAFSTKAAAAFASFSTNPSALSCQTTAPVTRRSLRRARHFELERSKAASVSVSKEMTPPPTPESGVAGGLCTTPMNQTKDIRALPGAVNQRLRYKLALSLRQQYRSHMANTHQHSFTTEPQDGIFQIYSPSAGSLTPPSAMG</sequence>
<accession>A0A177WS11</accession>
<dbReference type="Gene3D" id="1.10.472.10">
    <property type="entry name" value="Cyclin-like"/>
    <property type="match status" value="1"/>
</dbReference>
<reference evidence="2 3" key="2">
    <citation type="submission" date="2016-05" db="EMBL/GenBank/DDBJ databases">
        <title>Lineage-specific infection strategies underlie the spectrum of fungal disease in amphibians.</title>
        <authorList>
            <person name="Cuomo C.A."/>
            <person name="Farrer R.A."/>
            <person name="James T."/>
            <person name="Longcore J."/>
            <person name="Birren B."/>
        </authorList>
    </citation>
    <scope>NUCLEOTIDE SEQUENCE [LARGE SCALE GENOMIC DNA]</scope>
    <source>
        <strain evidence="2 3">JEL423</strain>
    </source>
</reference>
<reference evidence="2 3" key="1">
    <citation type="submission" date="2006-10" db="EMBL/GenBank/DDBJ databases">
        <title>The Genome Sequence of Batrachochytrium dendrobatidis JEL423.</title>
        <authorList>
            <consortium name="The Broad Institute Genome Sequencing Platform"/>
            <person name="Birren B."/>
            <person name="Lander E."/>
            <person name="Galagan J."/>
            <person name="Cuomo C."/>
            <person name="Devon K."/>
            <person name="Jaffe D."/>
            <person name="Butler J."/>
            <person name="Alvarez P."/>
            <person name="Gnerre S."/>
            <person name="Grabherr M."/>
            <person name="Kleber M."/>
            <person name="Mauceli E."/>
            <person name="Brockman W."/>
            <person name="Young S."/>
            <person name="LaButti K."/>
            <person name="Sykes S."/>
            <person name="DeCaprio D."/>
            <person name="Crawford M."/>
            <person name="Koehrsen M."/>
            <person name="Engels R."/>
            <person name="Montgomery P."/>
            <person name="Pearson M."/>
            <person name="Howarth C."/>
            <person name="Larson L."/>
            <person name="White J."/>
            <person name="O'Leary S."/>
            <person name="Kodira C."/>
            <person name="Zeng Q."/>
            <person name="Yandava C."/>
            <person name="Alvarado L."/>
            <person name="Longcore J."/>
            <person name="James T."/>
        </authorList>
    </citation>
    <scope>NUCLEOTIDE SEQUENCE [LARGE SCALE GENOMIC DNA]</scope>
    <source>
        <strain evidence="2 3">JEL423</strain>
    </source>
</reference>
<dbReference type="EMBL" id="DS022308">
    <property type="protein sequence ID" value="OAJ42606.1"/>
    <property type="molecule type" value="Genomic_DNA"/>
</dbReference>
<proteinExistence type="predicted"/>
<dbReference type="Proteomes" id="UP000077115">
    <property type="component" value="Unassembled WGS sequence"/>
</dbReference>
<evidence type="ECO:0000313" key="3">
    <source>
        <dbReference type="Proteomes" id="UP000077115"/>
    </source>
</evidence>
<dbReference type="VEuPathDB" id="FungiDB:BDEG_26047"/>
<organism evidence="2 3">
    <name type="scientific">Batrachochytrium dendrobatidis (strain JEL423)</name>
    <dbReference type="NCBI Taxonomy" id="403673"/>
    <lineage>
        <taxon>Eukaryota</taxon>
        <taxon>Fungi</taxon>
        <taxon>Fungi incertae sedis</taxon>
        <taxon>Chytridiomycota</taxon>
        <taxon>Chytridiomycota incertae sedis</taxon>
        <taxon>Chytridiomycetes</taxon>
        <taxon>Rhizophydiales</taxon>
        <taxon>Rhizophydiales incertae sedis</taxon>
        <taxon>Batrachochytrium</taxon>
    </lineage>
</organism>
<name>A0A177WS11_BATDL</name>
<protein>
    <recommendedName>
        <fullName evidence="4">Cyclin N-terminal domain-containing protein</fullName>
    </recommendedName>
</protein>
<feature type="region of interest" description="Disordered" evidence="1">
    <location>
        <begin position="408"/>
        <end position="428"/>
    </location>
</feature>
<gene>
    <name evidence="2" type="ORF">BDEG_26047</name>
</gene>
<evidence type="ECO:0000313" key="2">
    <source>
        <dbReference type="EMBL" id="OAJ42606.1"/>
    </source>
</evidence>
<dbReference type="STRING" id="403673.A0A177WS11"/>
<dbReference type="AlphaFoldDB" id="A0A177WS11"/>
<feature type="region of interest" description="Disordered" evidence="1">
    <location>
        <begin position="74"/>
        <end position="93"/>
    </location>
</feature>
<evidence type="ECO:0000256" key="1">
    <source>
        <dbReference type="SAM" id="MobiDB-lite"/>
    </source>
</evidence>
<evidence type="ECO:0008006" key="4">
    <source>
        <dbReference type="Google" id="ProtNLM"/>
    </source>
</evidence>